<dbReference type="Proteomes" id="UP000824533">
    <property type="component" value="Linkage Group LG05"/>
</dbReference>
<dbReference type="EMBL" id="CM034391">
    <property type="protein sequence ID" value="KAJ0180995.1"/>
    <property type="molecule type" value="Genomic_DNA"/>
</dbReference>
<proteinExistence type="predicted"/>
<accession>A0ACC1DAX8</accession>
<evidence type="ECO:0000313" key="2">
    <source>
        <dbReference type="Proteomes" id="UP000824533"/>
    </source>
</evidence>
<gene>
    <name evidence="1" type="ORF">K1T71_003080</name>
</gene>
<sequence>MNCIRLLKLCEQQSLNVFKISARLIANHPIKFIETQDRWRQRDGISKRWQLIYKAPMDNILNYVTTYLTFSTTTIAAGAVYYAAFVLDPATINDPVVIGEDLVIANSAMECLTYLGAFIIFHVAVKILLSKYVIRLYQDGDEYLAIFRGSYYNSIKKHLFRLDEFKKLKPALVVTWSDARFSLGNKHGILLEHYFKTPEHFNYLRYKNNEDKPDSDDN</sequence>
<protein>
    <submittedName>
        <fullName evidence="1">Uncharacterized protein</fullName>
    </submittedName>
</protein>
<reference evidence="1 2" key="1">
    <citation type="journal article" date="2021" name="Front. Genet.">
        <title>Chromosome-Level Genome Assembly Reveals Significant Gene Expansion in the Toll and IMD Signaling Pathways of Dendrolimus kikuchii.</title>
        <authorList>
            <person name="Zhou J."/>
            <person name="Wu P."/>
            <person name="Xiong Z."/>
            <person name="Liu N."/>
            <person name="Zhao N."/>
            <person name="Ji M."/>
            <person name="Qiu Y."/>
            <person name="Yang B."/>
        </authorList>
    </citation>
    <scope>NUCLEOTIDE SEQUENCE [LARGE SCALE GENOMIC DNA]</scope>
    <source>
        <strain evidence="1">Ann1</strain>
    </source>
</reference>
<organism evidence="1 2">
    <name type="scientific">Dendrolimus kikuchii</name>
    <dbReference type="NCBI Taxonomy" id="765133"/>
    <lineage>
        <taxon>Eukaryota</taxon>
        <taxon>Metazoa</taxon>
        <taxon>Ecdysozoa</taxon>
        <taxon>Arthropoda</taxon>
        <taxon>Hexapoda</taxon>
        <taxon>Insecta</taxon>
        <taxon>Pterygota</taxon>
        <taxon>Neoptera</taxon>
        <taxon>Endopterygota</taxon>
        <taxon>Lepidoptera</taxon>
        <taxon>Glossata</taxon>
        <taxon>Ditrysia</taxon>
        <taxon>Bombycoidea</taxon>
        <taxon>Lasiocampidae</taxon>
        <taxon>Dendrolimus</taxon>
    </lineage>
</organism>
<name>A0ACC1DAX8_9NEOP</name>
<comment type="caution">
    <text evidence="1">The sequence shown here is derived from an EMBL/GenBank/DDBJ whole genome shotgun (WGS) entry which is preliminary data.</text>
</comment>
<keyword evidence="2" id="KW-1185">Reference proteome</keyword>
<evidence type="ECO:0000313" key="1">
    <source>
        <dbReference type="EMBL" id="KAJ0180995.1"/>
    </source>
</evidence>